<dbReference type="SUPFAM" id="SSF57889">
    <property type="entry name" value="Cysteine-rich domain"/>
    <property type="match status" value="1"/>
</dbReference>
<dbReference type="PANTHER" id="PTHR11255">
    <property type="entry name" value="DIACYLGLYCEROL KINASE"/>
    <property type="match status" value="1"/>
</dbReference>
<dbReference type="PROSITE" id="PS50081">
    <property type="entry name" value="ZF_DAG_PE_2"/>
    <property type="match status" value="2"/>
</dbReference>
<dbReference type="InterPro" id="IPR000756">
    <property type="entry name" value="Diacylglycerol_kin_accessory"/>
</dbReference>
<evidence type="ECO:0000256" key="3">
    <source>
        <dbReference type="ARBA" id="ARBA00022679"/>
    </source>
</evidence>
<dbReference type="InterPro" id="IPR002219">
    <property type="entry name" value="PKC_DAG/PE"/>
</dbReference>
<dbReference type="Pfam" id="PF00781">
    <property type="entry name" value="DAGK_cat"/>
    <property type="match status" value="1"/>
</dbReference>
<evidence type="ECO:0000259" key="15">
    <source>
        <dbReference type="PROSITE" id="PS50081"/>
    </source>
</evidence>
<keyword evidence="3 12" id="KW-0808">Transferase</keyword>
<proteinExistence type="inferred from homology"/>
<evidence type="ECO:0000313" key="17">
    <source>
        <dbReference type="EMBL" id="CAK9201620.1"/>
    </source>
</evidence>
<comment type="catalytic activity">
    <reaction evidence="12">
        <text>a 1,2-diacyl-sn-glycerol + ATP = a 1,2-diacyl-sn-glycero-3-phosphate + ADP + H(+)</text>
        <dbReference type="Rhea" id="RHEA:10272"/>
        <dbReference type="ChEBI" id="CHEBI:15378"/>
        <dbReference type="ChEBI" id="CHEBI:17815"/>
        <dbReference type="ChEBI" id="CHEBI:30616"/>
        <dbReference type="ChEBI" id="CHEBI:58608"/>
        <dbReference type="ChEBI" id="CHEBI:456216"/>
        <dbReference type="EC" id="2.7.1.107"/>
    </reaction>
</comment>
<dbReference type="CDD" id="cd20805">
    <property type="entry name" value="C1_DGK_rpt2"/>
    <property type="match status" value="1"/>
</dbReference>
<sequence>MNDLVLVIIRYVPFLDVDNPQVLGLVIVVFFGGLSFLYVFFQWHRKMSIHWMKKAALARRRLTPKVKDAGPTHVWQQEAGHKGGPTTCCVCLSSLAPPMAGSVASLHRCVVCSAAAHSACRRQASKDCKPVAMAGSYVQHHWVEGWMDMEDILDDPAFCMHCEEPCNGSFLASRLPLWRCVWCQRLVHVQCHAKMVKVTDEVCDLGPYKRLLLSPLNVKQIGGKAFTAGIFNSITQGANDIASSVRGQIRKRKRRGRRSNDNGGNHHTYSNGSTNNLQLLNGGQNGVGHSKYIVCDLPEDARPLLVFINRKSGGQRGGALKRRFNMLLNPVQVFELSGDSRPEVGLSLFEGVPHFRVLVCGGDGSVGWVLDEIDKRNYESPPPVAILPSGTGNDLARVLLWGGGYGAVERQGGLSTILHHIDHAPVTMLDRWQVTITDTTSVKTADPANEPRPVCKFMNNYLGIGCDAKVALDIHMLREESPEKFYNQFMNKMLYAKEGAKEVMDRTCADLPWQLRVEVDGVEIYIPEDSEGILIINIGSYMGGVDLWQNEEEHEDEFDTQSMHDKVLEVVGICGTWHLGKLQVGLSRARRLGQGKSIKVFMSATYPVQIDGEPWIQQPCRFEIVHHNQAFMLKRTAEEPMGHAAAIMMEVLENAKCRGLINSAQNKALLQEMAVRLG</sequence>
<evidence type="ECO:0000256" key="9">
    <source>
        <dbReference type="ARBA" id="ARBA00022833"/>
    </source>
</evidence>
<evidence type="ECO:0000256" key="2">
    <source>
        <dbReference type="ARBA" id="ARBA00009280"/>
    </source>
</evidence>
<dbReference type="Pfam" id="PF00130">
    <property type="entry name" value="C1_1"/>
    <property type="match status" value="1"/>
</dbReference>
<dbReference type="Gene3D" id="3.30.60.20">
    <property type="match status" value="1"/>
</dbReference>
<keyword evidence="11 14" id="KW-0472">Membrane</keyword>
<dbReference type="SUPFAM" id="SSF111331">
    <property type="entry name" value="NAD kinase/diacylglycerol kinase-like"/>
    <property type="match status" value="1"/>
</dbReference>
<dbReference type="Gene3D" id="3.40.50.10330">
    <property type="entry name" value="Probable inorganic polyphosphate/atp-NAD kinase, domain 1"/>
    <property type="match status" value="1"/>
</dbReference>
<evidence type="ECO:0000313" key="18">
    <source>
        <dbReference type="Proteomes" id="UP001497512"/>
    </source>
</evidence>
<dbReference type="SMART" id="SM00109">
    <property type="entry name" value="C1"/>
    <property type="match status" value="2"/>
</dbReference>
<feature type="domain" description="Phorbol-ester/DAG-type" evidence="15">
    <location>
        <begin position="72"/>
        <end position="128"/>
    </location>
</feature>
<evidence type="ECO:0000256" key="6">
    <source>
        <dbReference type="ARBA" id="ARBA00022741"/>
    </source>
</evidence>
<evidence type="ECO:0000256" key="10">
    <source>
        <dbReference type="ARBA" id="ARBA00022840"/>
    </source>
</evidence>
<dbReference type="InterPro" id="IPR046349">
    <property type="entry name" value="C1-like_sf"/>
</dbReference>
<dbReference type="PANTHER" id="PTHR11255:SF54">
    <property type="entry name" value="DIACYLGLYCEROL KINASE THETA"/>
    <property type="match status" value="1"/>
</dbReference>
<dbReference type="InterPro" id="IPR017438">
    <property type="entry name" value="ATP-NAD_kinase_N"/>
</dbReference>
<keyword evidence="14" id="KW-1133">Transmembrane helix</keyword>
<dbReference type="EC" id="2.7.1.107" evidence="12"/>
<name>A0ABP0TPU7_9BRYO</name>
<feature type="domain" description="Phorbol-ester/DAG-type" evidence="15">
    <location>
        <begin position="139"/>
        <end position="203"/>
    </location>
</feature>
<feature type="transmembrane region" description="Helical" evidence="14">
    <location>
        <begin position="22"/>
        <end position="43"/>
    </location>
</feature>
<keyword evidence="8 12" id="KW-0418">Kinase</keyword>
<comment type="similarity">
    <text evidence="2 12">Belongs to the eukaryotic diacylglycerol kinase family.</text>
</comment>
<keyword evidence="7" id="KW-0863">Zinc-finger</keyword>
<feature type="domain" description="DAGKc" evidence="16">
    <location>
        <begin position="299"/>
        <end position="438"/>
    </location>
</feature>
<dbReference type="Proteomes" id="UP001497512">
    <property type="component" value="Chromosome 13"/>
</dbReference>
<evidence type="ECO:0000256" key="1">
    <source>
        <dbReference type="ARBA" id="ARBA00004370"/>
    </source>
</evidence>
<feature type="region of interest" description="Disordered" evidence="13">
    <location>
        <begin position="245"/>
        <end position="276"/>
    </location>
</feature>
<keyword evidence="5" id="KW-0677">Repeat</keyword>
<keyword evidence="14" id="KW-0812">Transmembrane</keyword>
<dbReference type="SMART" id="SM00046">
    <property type="entry name" value="DAGKc"/>
    <property type="match status" value="1"/>
</dbReference>
<evidence type="ECO:0000256" key="13">
    <source>
        <dbReference type="SAM" id="MobiDB-lite"/>
    </source>
</evidence>
<dbReference type="InterPro" id="IPR001206">
    <property type="entry name" value="Diacylglycerol_kinase_cat_dom"/>
</dbReference>
<feature type="compositionally biased region" description="Basic residues" evidence="13">
    <location>
        <begin position="248"/>
        <end position="257"/>
    </location>
</feature>
<evidence type="ECO:0000256" key="8">
    <source>
        <dbReference type="ARBA" id="ARBA00022777"/>
    </source>
</evidence>
<gene>
    <name evidence="17" type="ORF">CSSPTR1EN2_LOCUS5998</name>
</gene>
<dbReference type="PROSITE" id="PS50146">
    <property type="entry name" value="DAGK"/>
    <property type="match status" value="1"/>
</dbReference>
<keyword evidence="10 12" id="KW-0067">ATP-binding</keyword>
<evidence type="ECO:0000256" key="7">
    <source>
        <dbReference type="ARBA" id="ARBA00022771"/>
    </source>
</evidence>
<keyword evidence="4" id="KW-0479">Metal-binding</keyword>
<evidence type="ECO:0000256" key="14">
    <source>
        <dbReference type="SAM" id="Phobius"/>
    </source>
</evidence>
<dbReference type="SMART" id="SM00045">
    <property type="entry name" value="DAGKa"/>
    <property type="match status" value="1"/>
</dbReference>
<evidence type="ECO:0000256" key="5">
    <source>
        <dbReference type="ARBA" id="ARBA00022737"/>
    </source>
</evidence>
<dbReference type="InterPro" id="IPR016064">
    <property type="entry name" value="NAD/diacylglycerol_kinase_sf"/>
</dbReference>
<keyword evidence="9" id="KW-0862">Zinc</keyword>
<keyword evidence="6 12" id="KW-0547">Nucleotide-binding</keyword>
<dbReference type="Gene3D" id="2.60.200.40">
    <property type="match status" value="1"/>
</dbReference>
<organism evidence="17 18">
    <name type="scientific">Sphagnum troendelagicum</name>
    <dbReference type="NCBI Taxonomy" id="128251"/>
    <lineage>
        <taxon>Eukaryota</taxon>
        <taxon>Viridiplantae</taxon>
        <taxon>Streptophyta</taxon>
        <taxon>Embryophyta</taxon>
        <taxon>Bryophyta</taxon>
        <taxon>Sphagnophytina</taxon>
        <taxon>Sphagnopsida</taxon>
        <taxon>Sphagnales</taxon>
        <taxon>Sphagnaceae</taxon>
        <taxon>Sphagnum</taxon>
    </lineage>
</organism>
<evidence type="ECO:0000259" key="16">
    <source>
        <dbReference type="PROSITE" id="PS50146"/>
    </source>
</evidence>
<dbReference type="CDD" id="cd00029">
    <property type="entry name" value="C1"/>
    <property type="match status" value="1"/>
</dbReference>
<dbReference type="Pfam" id="PF00609">
    <property type="entry name" value="DAGK_acc"/>
    <property type="match status" value="1"/>
</dbReference>
<keyword evidence="18" id="KW-1185">Reference proteome</keyword>
<dbReference type="InterPro" id="IPR037607">
    <property type="entry name" value="DGK"/>
</dbReference>
<reference evidence="17" key="1">
    <citation type="submission" date="2024-02" db="EMBL/GenBank/DDBJ databases">
        <authorList>
            <consortium name="ELIXIR-Norway"/>
            <consortium name="Elixir Norway"/>
        </authorList>
    </citation>
    <scope>NUCLEOTIDE SEQUENCE</scope>
</reference>
<protein>
    <recommendedName>
        <fullName evidence="12">Diacylglycerol kinase</fullName>
        <shortName evidence="12">DAG kinase</shortName>
        <ecNumber evidence="12">2.7.1.107</ecNumber>
    </recommendedName>
</protein>
<dbReference type="EMBL" id="OZ019905">
    <property type="protein sequence ID" value="CAK9201620.1"/>
    <property type="molecule type" value="Genomic_DNA"/>
</dbReference>
<evidence type="ECO:0000256" key="4">
    <source>
        <dbReference type="ARBA" id="ARBA00022723"/>
    </source>
</evidence>
<evidence type="ECO:0000256" key="12">
    <source>
        <dbReference type="RuleBase" id="RU361128"/>
    </source>
</evidence>
<comment type="subcellular location">
    <subcellularLocation>
        <location evidence="1">Membrane</location>
    </subcellularLocation>
</comment>
<accession>A0ABP0TPU7</accession>
<evidence type="ECO:0000256" key="11">
    <source>
        <dbReference type="ARBA" id="ARBA00023136"/>
    </source>
</evidence>